<reference evidence="6 7" key="2">
    <citation type="journal article" date="2011" name="Stand. Genomic Sci.">
        <title>Complete genome sequence of Mahella australiensis type strain (50-1 BON).</title>
        <authorList>
            <person name="Sikorski J."/>
            <person name="Teshima H."/>
            <person name="Nolan M."/>
            <person name="Lucas S."/>
            <person name="Hammon N."/>
            <person name="Deshpande S."/>
            <person name="Cheng J.F."/>
            <person name="Pitluck S."/>
            <person name="Liolios K."/>
            <person name="Pagani I."/>
            <person name="Ivanova N."/>
            <person name="Huntemann M."/>
            <person name="Mavromatis K."/>
            <person name="Ovchinikova G."/>
            <person name="Pati A."/>
            <person name="Tapia R."/>
            <person name="Han C."/>
            <person name="Goodwin L."/>
            <person name="Chen A."/>
            <person name="Palaniappan K."/>
            <person name="Land M."/>
            <person name="Hauser L."/>
            <person name="Ngatchou-Djao O.D."/>
            <person name="Rohde M."/>
            <person name="Pukall R."/>
            <person name="Spring S."/>
            <person name="Abt B."/>
            <person name="Goker M."/>
            <person name="Detter J.C."/>
            <person name="Woyke T."/>
            <person name="Bristow J."/>
            <person name="Markowitz V."/>
            <person name="Hugenholtz P."/>
            <person name="Eisen J.A."/>
            <person name="Kyrpides N.C."/>
            <person name="Klenk H.P."/>
            <person name="Lapidus A."/>
        </authorList>
    </citation>
    <scope>NUCLEOTIDE SEQUENCE [LARGE SCALE GENOMIC DNA]</scope>
    <source>
        <strain evidence="7">DSM 15567 / CIP 107919 / 50-1 BON</strain>
    </source>
</reference>
<dbReference type="InterPro" id="IPR010559">
    <property type="entry name" value="Sig_transdc_His_kin_internal"/>
</dbReference>
<keyword evidence="3" id="KW-0808">Transferase</keyword>
<evidence type="ECO:0000259" key="5">
    <source>
        <dbReference type="PROSITE" id="PS50885"/>
    </source>
</evidence>
<dbReference type="PROSITE" id="PS50885">
    <property type="entry name" value="HAMP"/>
    <property type="match status" value="1"/>
</dbReference>
<dbReference type="InterPro" id="IPR003660">
    <property type="entry name" value="HAMP_dom"/>
</dbReference>
<dbReference type="AlphaFoldDB" id="F4A0U5"/>
<evidence type="ECO:0000313" key="7">
    <source>
        <dbReference type="Proteomes" id="UP000008457"/>
    </source>
</evidence>
<evidence type="ECO:0000256" key="4">
    <source>
        <dbReference type="SAM" id="Phobius"/>
    </source>
</evidence>
<dbReference type="Proteomes" id="UP000008457">
    <property type="component" value="Chromosome"/>
</dbReference>
<keyword evidence="4" id="KW-1133">Transmembrane helix</keyword>
<dbReference type="KEGG" id="mas:Mahau_1810"/>
<dbReference type="PANTHER" id="PTHR34220:SF7">
    <property type="entry name" value="SENSOR HISTIDINE KINASE YPDA"/>
    <property type="match status" value="1"/>
</dbReference>
<dbReference type="EMBL" id="CP002360">
    <property type="protein sequence ID" value="AEE96991.1"/>
    <property type="molecule type" value="Genomic_DNA"/>
</dbReference>
<dbReference type="Pfam" id="PF00672">
    <property type="entry name" value="HAMP"/>
    <property type="match status" value="1"/>
</dbReference>
<evidence type="ECO:0000256" key="2">
    <source>
        <dbReference type="ARBA" id="ARBA00022553"/>
    </source>
</evidence>
<evidence type="ECO:0000256" key="3">
    <source>
        <dbReference type="ARBA" id="ARBA00022679"/>
    </source>
</evidence>
<dbReference type="SMART" id="SM00304">
    <property type="entry name" value="HAMP"/>
    <property type="match status" value="1"/>
</dbReference>
<dbReference type="GO" id="GO:0016020">
    <property type="term" value="C:membrane"/>
    <property type="evidence" value="ECO:0007669"/>
    <property type="project" value="UniProtKB-SubCell"/>
</dbReference>
<dbReference type="InterPro" id="IPR050640">
    <property type="entry name" value="Bact_2-comp_sensor_kinase"/>
</dbReference>
<dbReference type="GO" id="GO:0000155">
    <property type="term" value="F:phosphorelay sensor kinase activity"/>
    <property type="evidence" value="ECO:0007669"/>
    <property type="project" value="InterPro"/>
</dbReference>
<dbReference type="SUPFAM" id="SSF55874">
    <property type="entry name" value="ATPase domain of HSP90 chaperone/DNA topoisomerase II/histidine kinase"/>
    <property type="match status" value="1"/>
</dbReference>
<keyword evidence="2" id="KW-0597">Phosphoprotein</keyword>
<dbReference type="eggNOG" id="COG2972">
    <property type="taxonomic scope" value="Bacteria"/>
</dbReference>
<evidence type="ECO:0000256" key="1">
    <source>
        <dbReference type="ARBA" id="ARBA00004370"/>
    </source>
</evidence>
<feature type="transmembrane region" description="Helical" evidence="4">
    <location>
        <begin position="286"/>
        <end position="305"/>
    </location>
</feature>
<evidence type="ECO:0000313" key="6">
    <source>
        <dbReference type="EMBL" id="AEE96991.1"/>
    </source>
</evidence>
<dbReference type="Gene3D" id="6.10.340.10">
    <property type="match status" value="1"/>
</dbReference>
<reference evidence="7" key="1">
    <citation type="submission" date="2010-11" db="EMBL/GenBank/DDBJ databases">
        <title>The complete genome of Mahella australiensis DSM 15567.</title>
        <authorList>
            <consortium name="US DOE Joint Genome Institute (JGI-PGF)"/>
            <person name="Lucas S."/>
            <person name="Copeland A."/>
            <person name="Lapidus A."/>
            <person name="Bruce D."/>
            <person name="Goodwin L."/>
            <person name="Pitluck S."/>
            <person name="Kyrpides N."/>
            <person name="Mavromatis K."/>
            <person name="Pagani I."/>
            <person name="Ivanova N."/>
            <person name="Teshima H."/>
            <person name="Brettin T."/>
            <person name="Detter J.C."/>
            <person name="Han C."/>
            <person name="Tapia R."/>
            <person name="Land M."/>
            <person name="Hauser L."/>
            <person name="Markowitz V."/>
            <person name="Cheng J.-F."/>
            <person name="Hugenholtz P."/>
            <person name="Woyke T."/>
            <person name="Wu D."/>
            <person name="Spring S."/>
            <person name="Pukall R."/>
            <person name="Steenblock K."/>
            <person name="Schneider S."/>
            <person name="Klenk H.-P."/>
            <person name="Eisen J.A."/>
        </authorList>
    </citation>
    <scope>NUCLEOTIDE SEQUENCE [LARGE SCALE GENOMIC DNA]</scope>
    <source>
        <strain evidence="7">DSM 15567 / CIP 107919 / 50-1 BON</strain>
    </source>
</reference>
<dbReference type="PANTHER" id="PTHR34220">
    <property type="entry name" value="SENSOR HISTIDINE KINASE YPDA"/>
    <property type="match status" value="1"/>
</dbReference>
<dbReference type="STRING" id="697281.Mahau_1810"/>
<name>F4A0U5_MAHA5</name>
<dbReference type="Gene3D" id="3.30.565.10">
    <property type="entry name" value="Histidine kinase-like ATPase, C-terminal domain"/>
    <property type="match status" value="1"/>
</dbReference>
<gene>
    <name evidence="6" type="ordered locus">Mahau_1810</name>
</gene>
<keyword evidence="4" id="KW-0472">Membrane</keyword>
<accession>F4A0U5</accession>
<dbReference type="InterPro" id="IPR036890">
    <property type="entry name" value="HATPase_C_sf"/>
</dbReference>
<keyword evidence="4" id="KW-0812">Transmembrane</keyword>
<comment type="subcellular location">
    <subcellularLocation>
        <location evidence="1">Membrane</location>
    </subcellularLocation>
</comment>
<feature type="transmembrane region" description="Helical" evidence="4">
    <location>
        <begin position="9"/>
        <end position="33"/>
    </location>
</feature>
<dbReference type="RefSeq" id="WP_013781419.1">
    <property type="nucleotide sequence ID" value="NC_015520.1"/>
</dbReference>
<dbReference type="CDD" id="cd06225">
    <property type="entry name" value="HAMP"/>
    <property type="match status" value="1"/>
</dbReference>
<proteinExistence type="predicted"/>
<keyword evidence="6" id="KW-0418">Kinase</keyword>
<dbReference type="SUPFAM" id="SSF158472">
    <property type="entry name" value="HAMP domain-like"/>
    <property type="match status" value="1"/>
</dbReference>
<sequence length="584" mass="66211">MPSVHRLSVFWKVLLVFILLIFPMYMSGVYVVMKGQSSVRDELLKAAESKGKFYISSLESQLYNAMRLQLNVLNDADIATLNRSETSISPVDRVIMLNRVRDTLRNVANMNDYIEEITVYLPSQNIKVTTQTIMPIDMNEYNIFLKNTVVENLPFCNIDGCYYINMTPEFYSQTMPYRSDNMLLVSARISQKAISSSMVSIAGVEGGGSLLISDGRGLDISSGDVKDALRDAVAAWPFDGDIAREVDINDTGYQIFFSPSQFLHSALVIYMPESGFMQTLKSFSGWIWIISALTVLLVMVFSVWIRGMIAKPLEKLIAALRQVEDGVIDVQVDYGKNDEFGYIYKQFNHLVGQLKELISDVYRKELMLKDAEFKQLQYQINPHFLYNSLLVAKGLIEFGYNDAAVQLTGHLSGYYQYITKALPGDVKLEQEIEHIRNYTEVQNIRFQGRIKCEIQEADECIKNIRVPRLILQPIVENAYKHGLKNKLNGGLLRVSFCKEQNYVHITIEDNGEELTDQVLDEMRYELSQPECIEVAGTGIKNVNDRLRIRFGRDSGVKVGRSVLGGLKADIVIYTGDEQTVCTTC</sequence>
<protein>
    <submittedName>
        <fullName evidence="6">Signal transduction histidine kinase, LytS</fullName>
    </submittedName>
</protein>
<organism evidence="6 7">
    <name type="scientific">Mahella australiensis (strain DSM 15567 / CIP 107919 / 50-1 BON)</name>
    <dbReference type="NCBI Taxonomy" id="697281"/>
    <lineage>
        <taxon>Bacteria</taxon>
        <taxon>Bacillati</taxon>
        <taxon>Bacillota</taxon>
        <taxon>Clostridia</taxon>
        <taxon>Thermoanaerobacterales</taxon>
        <taxon>Thermoanaerobacterales Family IV. Incertae Sedis</taxon>
        <taxon>Mahella</taxon>
    </lineage>
</organism>
<dbReference type="Pfam" id="PF06580">
    <property type="entry name" value="His_kinase"/>
    <property type="match status" value="1"/>
</dbReference>
<feature type="domain" description="HAMP" evidence="5">
    <location>
        <begin position="307"/>
        <end position="359"/>
    </location>
</feature>
<keyword evidence="7" id="KW-1185">Reference proteome</keyword>
<dbReference type="HOGENOM" id="CLU_020473_6_2_9"/>